<dbReference type="AlphaFoldDB" id="A0A5J4V769"/>
<gene>
    <name evidence="2" type="ORF">EZS28_026179</name>
</gene>
<sequence length="806" mass="95720">MTRTKISIAEVNRLIQLYDPTTSMNVNDKQKRSILSIILTKIGFYGQRNNVNAVEQAINAVVSRNLFMKQSNAATVIQQRVRKWFNQREQQRQIEQYQLKQRQQQLEQQRQQDIQELRQEFDADVLDDDGIFDSDRYRNKQHELRKNEQNMRINEQNQRNRMEDEDNQAKYRNFIEELHSVLEMNINVLFETNQYEISDYIRIQEKYKYHKVKANNDVIMLCFAQNEEQFNRIKNQALSKFDKQKATLKYSTYDQFNENKQKPIKQYYDNVSQLEDVDNLLDSTYKNQKGQVFKLAVDFGVIIERVDGNAEAQTITYKYLLPIAANSERRVPLEIRSAQSISLYKQYLRTVVGTMQERTNTDTHEKIITIFSVMFFIFQYPLGGAAIPSLKLHIKRREIYYVDCKVNLYFWTAYSFITMPNSKDKRWKDGSRIAEAKRIFHRVNGVEFRDNYQGFDFVNDIENFINKEQVNMHMYTYSDSPPSYELLQNYTIDNKEKQFNILFINDRTNAHIMYVSDVEALTGFRYCNICHRQAFRIKDPNLQVQMRNHMKKCQINGGKIVKKVILEKFAKPFVPHILSNKTYKYLLANNLTHLFKPTQYYITYDIETLEKKVNEKFGDCSQVIATLVPYAIASTVKSASGIHSFYYDIRTDDFLDKWLEQLFEEAKQDKKDNKYKDETIPQYFEVPVIGFNSAKFDTSLVFKNLKSKDWTISKYLGSTSIAKQIVVKHKQFGIQLRFVDFKIYTTHTRLKDCVRDFGGIYKKGKFPHEFINTNNYMEELNKSEPFHINAFDNQLRNKKLTESKYK</sequence>
<comment type="caution">
    <text evidence="2">The sequence shown here is derived from an EMBL/GenBank/DDBJ whole genome shotgun (WGS) entry which is preliminary data.</text>
</comment>
<evidence type="ECO:0000313" key="2">
    <source>
        <dbReference type="EMBL" id="KAA6378293.1"/>
    </source>
</evidence>
<evidence type="ECO:0000256" key="1">
    <source>
        <dbReference type="SAM" id="Coils"/>
    </source>
</evidence>
<feature type="non-terminal residue" evidence="2">
    <location>
        <position position="806"/>
    </location>
</feature>
<dbReference type="EMBL" id="SNRW01009242">
    <property type="protein sequence ID" value="KAA6378293.1"/>
    <property type="molecule type" value="Genomic_DNA"/>
</dbReference>
<organism evidence="2 3">
    <name type="scientific">Streblomastix strix</name>
    <dbReference type="NCBI Taxonomy" id="222440"/>
    <lineage>
        <taxon>Eukaryota</taxon>
        <taxon>Metamonada</taxon>
        <taxon>Preaxostyla</taxon>
        <taxon>Oxymonadida</taxon>
        <taxon>Streblomastigidae</taxon>
        <taxon>Streblomastix</taxon>
    </lineage>
</organism>
<evidence type="ECO:0000313" key="3">
    <source>
        <dbReference type="Proteomes" id="UP000324800"/>
    </source>
</evidence>
<name>A0A5J4V769_9EUKA</name>
<accession>A0A5J4V769</accession>
<dbReference type="Proteomes" id="UP000324800">
    <property type="component" value="Unassembled WGS sequence"/>
</dbReference>
<proteinExistence type="predicted"/>
<reference evidence="2 3" key="1">
    <citation type="submission" date="2019-03" db="EMBL/GenBank/DDBJ databases">
        <title>Single cell metagenomics reveals metabolic interactions within the superorganism composed of flagellate Streblomastix strix and complex community of Bacteroidetes bacteria on its surface.</title>
        <authorList>
            <person name="Treitli S.C."/>
            <person name="Kolisko M."/>
            <person name="Husnik F."/>
            <person name="Keeling P."/>
            <person name="Hampl V."/>
        </authorList>
    </citation>
    <scope>NUCLEOTIDE SEQUENCE [LARGE SCALE GENOMIC DNA]</scope>
    <source>
        <strain evidence="2">ST1C</strain>
    </source>
</reference>
<protein>
    <submittedName>
        <fullName evidence="2">Uncharacterized protein</fullName>
    </submittedName>
</protein>
<dbReference type="OrthoDB" id="414982at2759"/>
<keyword evidence="1" id="KW-0175">Coiled coil</keyword>
<feature type="coiled-coil region" evidence="1">
    <location>
        <begin position="87"/>
        <end position="165"/>
    </location>
</feature>